<dbReference type="AlphaFoldDB" id="A0A1M5YTN1"/>
<evidence type="ECO:0000256" key="3">
    <source>
        <dbReference type="ARBA" id="ARBA00022840"/>
    </source>
</evidence>
<comment type="similarity">
    <text evidence="1">Belongs to the heat shock protein 70 family.</text>
</comment>
<dbReference type="SUPFAM" id="SSF53067">
    <property type="entry name" value="Actin-like ATPase domain"/>
    <property type="match status" value="2"/>
</dbReference>
<dbReference type="InterPro" id="IPR013126">
    <property type="entry name" value="Hsp_70_fam"/>
</dbReference>
<name>A0A1M5YTN1_9GAMM</name>
<dbReference type="Pfam" id="PF00012">
    <property type="entry name" value="HSP70"/>
    <property type="match status" value="2"/>
</dbReference>
<dbReference type="PANTHER" id="PTHR19375">
    <property type="entry name" value="HEAT SHOCK PROTEIN 70KDA"/>
    <property type="match status" value="1"/>
</dbReference>
<dbReference type="Gene3D" id="3.30.420.40">
    <property type="match status" value="2"/>
</dbReference>
<evidence type="ECO:0000313" key="4">
    <source>
        <dbReference type="EMBL" id="SHI15421.1"/>
    </source>
</evidence>
<evidence type="ECO:0000313" key="5">
    <source>
        <dbReference type="Proteomes" id="UP000184268"/>
    </source>
</evidence>
<protein>
    <submittedName>
        <fullName evidence="4">Hypothetical chaperone protein</fullName>
    </submittedName>
</protein>
<dbReference type="NCBIfam" id="NF008673">
    <property type="entry name" value="PRK11678.1"/>
    <property type="match status" value="1"/>
</dbReference>
<keyword evidence="2" id="KW-0547">Nucleotide-binding</keyword>
<dbReference type="InterPro" id="IPR043129">
    <property type="entry name" value="ATPase_NBD"/>
</dbReference>
<keyword evidence="5" id="KW-1185">Reference proteome</keyword>
<dbReference type="STRING" id="299255.SAMN02745129_4432"/>
<dbReference type="InterPro" id="IPR018181">
    <property type="entry name" value="Heat_shock_70_CS"/>
</dbReference>
<accession>A0A1M5YTN1</accession>
<dbReference type="RefSeq" id="WP_067659965.1">
    <property type="nucleotide sequence ID" value="NZ_FQXG01000008.1"/>
</dbReference>
<sequence>MHHKAGLDLGTSNCAIGVVDNGTPSLVELPQHGRFMASTLYAPQAEVIAGWLHRQLKPHGLERPLEQARGPGLTASLHALREAKLDGYDEDLAFGQWARDKYLEDPADCYYIRSHKSFLGGNGLGPRQQQVFEDITAAMLWHLLEQARQSGQGDLKKVVIGRPINFQGHHAERSNQQAVAIIERAAKLVGIEQMELFYEPMAAGLTYQQQLDKPQRVLVVDIGGGTTDVSMLEMGPQLQGDLEKQILGYSGERTGGNDFDVMLNYHTLMPLLGRGLKDDKGRVIPLKPFLDAASINDLSAQTRFYSHDTRNQLQALRRQPELKTLSRLQTLQAEQMTFQQSAVAEQAKIALSQASNHSVALDYLEPALSAQITQAQFVEASEGLMTRITQLIDDTLAQAGSPADVLFLTGGSANSPFIRERLEARYGLPMVDGDNFGSVTTGLALWADRIFQ</sequence>
<dbReference type="Proteomes" id="UP000184268">
    <property type="component" value="Unassembled WGS sequence"/>
</dbReference>
<dbReference type="PROSITE" id="PS00329">
    <property type="entry name" value="HSP70_2"/>
    <property type="match status" value="1"/>
</dbReference>
<dbReference type="OrthoDB" id="9807934at2"/>
<proteinExistence type="inferred from homology"/>
<evidence type="ECO:0000256" key="1">
    <source>
        <dbReference type="ARBA" id="ARBA00007381"/>
    </source>
</evidence>
<gene>
    <name evidence="4" type="ORF">SAMN02745129_4432</name>
</gene>
<keyword evidence="3" id="KW-0067">ATP-binding</keyword>
<dbReference type="EMBL" id="FQXG01000008">
    <property type="protein sequence ID" value="SHI15421.1"/>
    <property type="molecule type" value="Genomic_DNA"/>
</dbReference>
<dbReference type="GO" id="GO:0005524">
    <property type="term" value="F:ATP binding"/>
    <property type="evidence" value="ECO:0007669"/>
    <property type="project" value="UniProtKB-KW"/>
</dbReference>
<reference evidence="4 5" key="1">
    <citation type="submission" date="2016-11" db="EMBL/GenBank/DDBJ databases">
        <authorList>
            <person name="Jaros S."/>
            <person name="Januszkiewicz K."/>
            <person name="Wedrychowicz H."/>
        </authorList>
    </citation>
    <scope>NUCLEOTIDE SEQUENCE [LARGE SCALE GENOMIC DNA]</scope>
    <source>
        <strain evidence="4 5">DSM 16917</strain>
    </source>
</reference>
<evidence type="ECO:0000256" key="2">
    <source>
        <dbReference type="ARBA" id="ARBA00022741"/>
    </source>
</evidence>
<organism evidence="4 5">
    <name type="scientific">Ferrimonas marina</name>
    <dbReference type="NCBI Taxonomy" id="299255"/>
    <lineage>
        <taxon>Bacteria</taxon>
        <taxon>Pseudomonadati</taxon>
        <taxon>Pseudomonadota</taxon>
        <taxon>Gammaproteobacteria</taxon>
        <taxon>Alteromonadales</taxon>
        <taxon>Ferrimonadaceae</taxon>
        <taxon>Ferrimonas</taxon>
    </lineage>
</organism>
<dbReference type="GO" id="GO:0140662">
    <property type="term" value="F:ATP-dependent protein folding chaperone"/>
    <property type="evidence" value="ECO:0007669"/>
    <property type="project" value="InterPro"/>
</dbReference>